<feature type="signal peptide" evidence="2">
    <location>
        <begin position="1"/>
        <end position="18"/>
    </location>
</feature>
<sequence>MSAPWWILLAFYFLFATTLIPTTVICYPVSVTKAAAPVDGSILLAASSRPQIFTKLTRRGSPPPKKRTRLRSKSPEAGPSNHHAPSAHVSRPSSPSAGSHHSESSDGGYTTPETTQLHTGPSPGSHKIKNAQKHDQLTSNVKAKKLKSDDYAKKAKEAFPGVDWKGKEADHILEAQTVAKKINKHKKYGINKKCLEALMVPMNHQSNLAPLLKKLNGEVNGAFLTKSPSMTFMTTKMGPEANQRDPHFPLKNIPHFSEKLAQHHLDHKNAMIATAKKVDDVMANKDVCPELQGTPLHSPGGKVEAQARIILDHADKSKQAAIARKGNK</sequence>
<keyword evidence="4" id="KW-1185">Reference proteome</keyword>
<feature type="compositionally biased region" description="Polar residues" evidence="1">
    <location>
        <begin position="107"/>
        <end position="119"/>
    </location>
</feature>
<evidence type="ECO:0000313" key="3">
    <source>
        <dbReference type="EMBL" id="KAF5325082.1"/>
    </source>
</evidence>
<comment type="caution">
    <text evidence="3">The sequence shown here is derived from an EMBL/GenBank/DDBJ whole genome shotgun (WGS) entry which is preliminary data.</text>
</comment>
<name>A0A8H5BKR3_9AGAR</name>
<feature type="region of interest" description="Disordered" evidence="1">
    <location>
        <begin position="53"/>
        <end position="144"/>
    </location>
</feature>
<dbReference type="AlphaFoldDB" id="A0A8H5BKR3"/>
<keyword evidence="2" id="KW-0732">Signal</keyword>
<evidence type="ECO:0000313" key="4">
    <source>
        <dbReference type="Proteomes" id="UP000567179"/>
    </source>
</evidence>
<reference evidence="3 4" key="1">
    <citation type="journal article" date="2020" name="ISME J.">
        <title>Uncovering the hidden diversity of litter-decomposition mechanisms in mushroom-forming fungi.</title>
        <authorList>
            <person name="Floudas D."/>
            <person name="Bentzer J."/>
            <person name="Ahren D."/>
            <person name="Johansson T."/>
            <person name="Persson P."/>
            <person name="Tunlid A."/>
        </authorList>
    </citation>
    <scope>NUCLEOTIDE SEQUENCE [LARGE SCALE GENOMIC DNA]</scope>
    <source>
        <strain evidence="3 4">CBS 101986</strain>
    </source>
</reference>
<dbReference type="EMBL" id="JAACJJ010000015">
    <property type="protein sequence ID" value="KAF5325082.1"/>
    <property type="molecule type" value="Genomic_DNA"/>
</dbReference>
<proteinExistence type="predicted"/>
<dbReference type="Proteomes" id="UP000567179">
    <property type="component" value="Unassembled WGS sequence"/>
</dbReference>
<evidence type="ECO:0000256" key="2">
    <source>
        <dbReference type="SAM" id="SignalP"/>
    </source>
</evidence>
<accession>A0A8H5BKR3</accession>
<evidence type="ECO:0000256" key="1">
    <source>
        <dbReference type="SAM" id="MobiDB-lite"/>
    </source>
</evidence>
<gene>
    <name evidence="3" type="ORF">D9619_009926</name>
</gene>
<organism evidence="3 4">
    <name type="scientific">Psilocybe cf. subviscida</name>
    <dbReference type="NCBI Taxonomy" id="2480587"/>
    <lineage>
        <taxon>Eukaryota</taxon>
        <taxon>Fungi</taxon>
        <taxon>Dikarya</taxon>
        <taxon>Basidiomycota</taxon>
        <taxon>Agaricomycotina</taxon>
        <taxon>Agaricomycetes</taxon>
        <taxon>Agaricomycetidae</taxon>
        <taxon>Agaricales</taxon>
        <taxon>Agaricineae</taxon>
        <taxon>Strophariaceae</taxon>
        <taxon>Psilocybe</taxon>
    </lineage>
</organism>
<feature type="compositionally biased region" description="Low complexity" evidence="1">
    <location>
        <begin position="90"/>
        <end position="99"/>
    </location>
</feature>
<feature type="chain" id="PRO_5034777079" evidence="2">
    <location>
        <begin position="19"/>
        <end position="328"/>
    </location>
</feature>
<protein>
    <submittedName>
        <fullName evidence="3">Uncharacterized protein</fullName>
    </submittedName>
</protein>